<sequence>MCARRGVALLLGGGLLAAGVGCGSDEPAALGAGRLALAGSADLAVHAPDAIGAQSHAAIAANADASLLVVTYTDPRGALTTPISLSGVARSIDGGRTFAEVLGPNGEPTLPSAAGGQVLGAPRIAHDRSRDRFVIASTCVRPGDSLQGICIHASNAGSTAGASWSAPVEVTPSFAAGERAEEAAIDIHATTGRLAVTWVQRGAAPPRIMYSHSDDLGQTWSPGEVLAQAQPGGDVDGPSPRFLPGMTDGESTVYAVFRSIESGTFLRNIGCRRSTDGGATWEPPVLLDAAGYPPEDQILGVDHAGSSPSIDVDEATRQVYVVYQRSGDGGTGDIALRSFAGQCAPGNAVLLNSDPGRDRAQFFPFVTVDRSTGAAHVVYYDQDVASSGDLTEVMHTASSDQGATWSPPVPISDRPFHAGHGNDDSRPNLGERLGGVALAGELYSVFGMTRAAPRFDEGQPGSASMIAPNIHVDTRDELVRVPPLRVAGTRIAEAACGALANDRVDPGELVEIRVYLENYLANPISGGATLSGITATLGAETASATVVRASAAYPDIEPLRTVAGSAPFLLSTARDLVPGTPIELTLTVSSDQGTIELPVQIETGTPGAADILLDEDFGDDGAPELPSGWASERAGGPASVAPWAVARTLTPGDNAAFHDESRTTSLVELVSPAVTIPESSGESYVTLGFDLTYELEDDPLRIVQAFDGLTLFIEDLTAGATPRRVLAEAFAERIETGAALHFPRHLPARDDPDYLQDQSVWSGSSGGRKHVSMRFPGAGLRGRTVKLRFAYTQDDSLVCTDVGLPGPCGVAVDNVVLAAVPVVAAPCGADLAIALTDAPDPVSPGAQLTYTIEVSNEGPEDASDVVVTTALPAGASLVSAAGADWTCSASAEEIVCRRAALAAGASASIAATVVAPALEAPAVAGEIESTAKVTAAEHDPEPANNEGKASTTVSEPVRLIGNLTVISSRYADDAVIHTALINNTGGRTQPDNPGFEFVTVLPPELFLNGAVAEKGAISANPLTNTVGWDGEVLPGEWVILTIDSTLRRFTEGLVVATQGTIHFDADSDGVNESSVLTDEPLFAGTADPTVILVRPAICGDGVLGRGEECDDGNLLDGDCCSALCTAEPPDVLCRVPFSPCDLAEYCDGAGYCPPDVLLPDGMPCDDLDVCNGFERCFEGNCVNGLPLDCNDGDATTTDECHPLHGCRNTPITVESTAAAGGGGTGGNGRGGAGGVDPGEVGGAGGAGGDREAAAGAGGAAGGAGAGGAGGAAGGAGGGGAGGAAGGAGAGGAGGAAGGAGAGGAGGAAGGAGAGGAFGAGGGDTVAGAGGAGGECGPETSGAAGGPGAAGGEGDAGGAAQHEPCCCIRFSCAHAPMLGEAGRSPGAGRAHVLIGVLVALGSARRARCRRPRPRRAPRDSPRRDHR</sequence>
<name>A0A4P2PZ58_SORCE</name>
<feature type="compositionally biased region" description="Basic residues" evidence="4">
    <location>
        <begin position="1404"/>
        <end position="1414"/>
    </location>
</feature>
<accession>A0A4P2PZ58</accession>
<dbReference type="Gene3D" id="2.60.40.10">
    <property type="entry name" value="Immunoglobulins"/>
    <property type="match status" value="1"/>
</dbReference>
<dbReference type="EMBL" id="CP012670">
    <property type="protein sequence ID" value="AUX21886.1"/>
    <property type="molecule type" value="Genomic_DNA"/>
</dbReference>
<evidence type="ECO:0000259" key="6">
    <source>
        <dbReference type="SMART" id="SM00050"/>
    </source>
</evidence>
<gene>
    <name evidence="7" type="ORF">SOCEGT47_023820</name>
</gene>
<dbReference type="RefSeq" id="WP_129347143.1">
    <property type="nucleotide sequence ID" value="NZ_CP012670.1"/>
</dbReference>
<dbReference type="Proteomes" id="UP000295781">
    <property type="component" value="Chromosome"/>
</dbReference>
<dbReference type="Gene3D" id="2.120.10.10">
    <property type="match status" value="2"/>
</dbReference>
<dbReference type="Pfam" id="PF01345">
    <property type="entry name" value="DUF11"/>
    <property type="match status" value="1"/>
</dbReference>
<evidence type="ECO:0000313" key="7">
    <source>
        <dbReference type="EMBL" id="AUX21886.1"/>
    </source>
</evidence>
<dbReference type="InterPro" id="IPR001762">
    <property type="entry name" value="Disintegrin_dom"/>
</dbReference>
<feature type="compositionally biased region" description="Gly residues" evidence="4">
    <location>
        <begin position="1219"/>
        <end position="1247"/>
    </location>
</feature>
<evidence type="ECO:0000256" key="2">
    <source>
        <dbReference type="ARBA" id="ARBA00022737"/>
    </source>
</evidence>
<dbReference type="SMART" id="SM00050">
    <property type="entry name" value="DISIN"/>
    <property type="match status" value="1"/>
</dbReference>
<dbReference type="InterPro" id="IPR011936">
    <property type="entry name" value="Myxo_disulph_rpt"/>
</dbReference>
<reference evidence="7 8" key="1">
    <citation type="submission" date="2015-09" db="EMBL/GenBank/DDBJ databases">
        <title>Sorangium comparison.</title>
        <authorList>
            <person name="Zaburannyi N."/>
            <person name="Bunk B."/>
            <person name="Overmann J."/>
            <person name="Mueller R."/>
        </authorList>
    </citation>
    <scope>NUCLEOTIDE SEQUENCE [LARGE SCALE GENOMIC DNA]</scope>
    <source>
        <strain evidence="7 8">So ceGT47</strain>
    </source>
</reference>
<dbReference type="NCBIfam" id="TIGR02232">
    <property type="entry name" value="myxo_disulf_rpt"/>
    <property type="match status" value="1"/>
</dbReference>
<dbReference type="CDD" id="cd15482">
    <property type="entry name" value="Sialidase_non-viral"/>
    <property type="match status" value="2"/>
</dbReference>
<evidence type="ECO:0000313" key="8">
    <source>
        <dbReference type="Proteomes" id="UP000295781"/>
    </source>
</evidence>
<feature type="region of interest" description="Disordered" evidence="4">
    <location>
        <begin position="1217"/>
        <end position="1259"/>
    </location>
</feature>
<dbReference type="InterPro" id="IPR036436">
    <property type="entry name" value="Disintegrin_dom_sf"/>
</dbReference>
<dbReference type="PANTHER" id="PTHR12460:SF38">
    <property type="entry name" value="KINETOPLAST-ASSOCIATED PROTEIN-LIKE PROTEIN"/>
    <property type="match status" value="1"/>
</dbReference>
<dbReference type="PROSITE" id="PS51257">
    <property type="entry name" value="PROKAR_LIPOPROTEIN"/>
    <property type="match status" value="1"/>
</dbReference>
<evidence type="ECO:0000256" key="1">
    <source>
        <dbReference type="ARBA" id="ARBA00022729"/>
    </source>
</evidence>
<dbReference type="SUPFAM" id="SSF50939">
    <property type="entry name" value="Sialidases"/>
    <property type="match status" value="2"/>
</dbReference>
<keyword evidence="2" id="KW-0677">Repeat</keyword>
<dbReference type="NCBIfam" id="TIGR01451">
    <property type="entry name" value="B_ant_repeat"/>
    <property type="match status" value="1"/>
</dbReference>
<organism evidence="7 8">
    <name type="scientific">Sorangium cellulosum</name>
    <name type="common">Polyangium cellulosum</name>
    <dbReference type="NCBI Taxonomy" id="56"/>
    <lineage>
        <taxon>Bacteria</taxon>
        <taxon>Pseudomonadati</taxon>
        <taxon>Myxococcota</taxon>
        <taxon>Polyangia</taxon>
        <taxon>Polyangiales</taxon>
        <taxon>Polyangiaceae</taxon>
        <taxon>Sorangium</taxon>
    </lineage>
</organism>
<keyword evidence="1 5" id="KW-0732">Signal</keyword>
<evidence type="ECO:0000256" key="4">
    <source>
        <dbReference type="SAM" id="MobiDB-lite"/>
    </source>
</evidence>
<dbReference type="OrthoDB" id="9764969at2"/>
<feature type="chain" id="PRO_5020607660" description="Disintegrin domain-containing protein" evidence="5">
    <location>
        <begin position="18"/>
        <end position="1425"/>
    </location>
</feature>
<protein>
    <recommendedName>
        <fullName evidence="6">Disintegrin domain-containing protein</fullName>
    </recommendedName>
</protein>
<dbReference type="InterPro" id="IPR001434">
    <property type="entry name" value="OmcB-like_DUF11"/>
</dbReference>
<keyword evidence="3" id="KW-1015">Disulfide bond</keyword>
<feature type="domain" description="Disintegrin" evidence="6">
    <location>
        <begin position="1104"/>
        <end position="1158"/>
    </location>
</feature>
<evidence type="ECO:0000256" key="3">
    <source>
        <dbReference type="ARBA" id="ARBA00023157"/>
    </source>
</evidence>
<dbReference type="InterPro" id="IPR036278">
    <property type="entry name" value="Sialidase_sf"/>
</dbReference>
<evidence type="ECO:0000256" key="5">
    <source>
        <dbReference type="SAM" id="SignalP"/>
    </source>
</evidence>
<feature type="region of interest" description="Disordered" evidence="4">
    <location>
        <begin position="1404"/>
        <end position="1425"/>
    </location>
</feature>
<feature type="signal peptide" evidence="5">
    <location>
        <begin position="1"/>
        <end position="17"/>
    </location>
</feature>
<dbReference type="PANTHER" id="PTHR12460">
    <property type="entry name" value="CYCLIN-DEPENDENT KINASE INHIBITOR-RELATED PROTEIN"/>
    <property type="match status" value="1"/>
</dbReference>
<dbReference type="SUPFAM" id="SSF57552">
    <property type="entry name" value="Blood coagulation inhibitor (disintegrin)"/>
    <property type="match status" value="1"/>
</dbReference>
<dbReference type="InterPro" id="IPR047589">
    <property type="entry name" value="DUF11_rpt"/>
</dbReference>
<proteinExistence type="predicted"/>
<feature type="compositionally biased region" description="Basic and acidic residues" evidence="4">
    <location>
        <begin position="1415"/>
        <end position="1425"/>
    </location>
</feature>
<dbReference type="InterPro" id="IPR013783">
    <property type="entry name" value="Ig-like_fold"/>
</dbReference>